<dbReference type="AlphaFoldDB" id="A0AAU8IKG8"/>
<accession>A0AAU8IKG8</accession>
<keyword evidence="2" id="KW-0238">DNA-binding</keyword>
<dbReference type="GO" id="GO:0003700">
    <property type="term" value="F:DNA-binding transcription factor activity"/>
    <property type="evidence" value="ECO:0007669"/>
    <property type="project" value="InterPro"/>
</dbReference>
<dbReference type="Pfam" id="PF07729">
    <property type="entry name" value="FCD"/>
    <property type="match status" value="1"/>
</dbReference>
<dbReference type="Pfam" id="PF00392">
    <property type="entry name" value="GntR"/>
    <property type="match status" value="1"/>
</dbReference>
<organism evidence="5">
    <name type="scientific">Streptomyces tabacisoli</name>
    <dbReference type="NCBI Taxonomy" id="3156398"/>
    <lineage>
        <taxon>Bacteria</taxon>
        <taxon>Bacillati</taxon>
        <taxon>Actinomycetota</taxon>
        <taxon>Actinomycetes</taxon>
        <taxon>Kitasatosporales</taxon>
        <taxon>Streptomycetaceae</taxon>
        <taxon>Streptomyces</taxon>
    </lineage>
</organism>
<dbReference type="RefSeq" id="WP_353940354.1">
    <property type="nucleotide sequence ID" value="NZ_CP159534.1"/>
</dbReference>
<dbReference type="Gene3D" id="1.20.120.530">
    <property type="entry name" value="GntR ligand-binding domain-like"/>
    <property type="match status" value="1"/>
</dbReference>
<sequence>MPSISGSRSAAETAYQHVKQAIITGRLPGGRLVTESEISEELGISRTPAHEAFLRLSGERLLDLAGRRGAVVTPIAPREAQDVLEMRQVLEGEAARRVVAEGGPSDDLVRTLTQCLEEQQVHLDAADLEAFVAVDEIFHSAVVRASGNAIAVHFFTLLRDRQQRLRHQLLTTRPQHLPVVVEDHRELLGRLSAGDAAGYVAVLADHVARHQGAM</sequence>
<feature type="domain" description="HTH gntR-type" evidence="4">
    <location>
        <begin position="8"/>
        <end position="75"/>
    </location>
</feature>
<evidence type="ECO:0000259" key="4">
    <source>
        <dbReference type="PROSITE" id="PS50949"/>
    </source>
</evidence>
<dbReference type="SMART" id="SM00895">
    <property type="entry name" value="FCD"/>
    <property type="match status" value="1"/>
</dbReference>
<dbReference type="KEGG" id="stac:ABII15_01290"/>
<proteinExistence type="predicted"/>
<dbReference type="InterPro" id="IPR008920">
    <property type="entry name" value="TF_FadR/GntR_C"/>
</dbReference>
<evidence type="ECO:0000256" key="1">
    <source>
        <dbReference type="ARBA" id="ARBA00023015"/>
    </source>
</evidence>
<keyword evidence="1" id="KW-0805">Transcription regulation</keyword>
<evidence type="ECO:0000256" key="2">
    <source>
        <dbReference type="ARBA" id="ARBA00023125"/>
    </source>
</evidence>
<dbReference type="GO" id="GO:0003677">
    <property type="term" value="F:DNA binding"/>
    <property type="evidence" value="ECO:0007669"/>
    <property type="project" value="UniProtKB-KW"/>
</dbReference>
<evidence type="ECO:0000313" key="5">
    <source>
        <dbReference type="EMBL" id="XCJ68669.1"/>
    </source>
</evidence>
<keyword evidence="3" id="KW-0804">Transcription</keyword>
<dbReference type="PANTHER" id="PTHR43537:SF24">
    <property type="entry name" value="GLUCONATE OPERON TRANSCRIPTIONAL REPRESSOR"/>
    <property type="match status" value="1"/>
</dbReference>
<protein>
    <submittedName>
        <fullName evidence="5">GntR family transcriptional regulator</fullName>
    </submittedName>
</protein>
<dbReference type="InterPro" id="IPR036390">
    <property type="entry name" value="WH_DNA-bd_sf"/>
</dbReference>
<dbReference type="InterPro" id="IPR011711">
    <property type="entry name" value="GntR_C"/>
</dbReference>
<dbReference type="InterPro" id="IPR036388">
    <property type="entry name" value="WH-like_DNA-bd_sf"/>
</dbReference>
<dbReference type="PANTHER" id="PTHR43537">
    <property type="entry name" value="TRANSCRIPTIONAL REGULATOR, GNTR FAMILY"/>
    <property type="match status" value="1"/>
</dbReference>
<dbReference type="InterPro" id="IPR000524">
    <property type="entry name" value="Tscrpt_reg_HTH_GntR"/>
</dbReference>
<gene>
    <name evidence="5" type="ORF">ABII15_01290</name>
</gene>
<dbReference type="SUPFAM" id="SSF46785">
    <property type="entry name" value="Winged helix' DNA-binding domain"/>
    <property type="match status" value="1"/>
</dbReference>
<dbReference type="SMART" id="SM00345">
    <property type="entry name" value="HTH_GNTR"/>
    <property type="match status" value="1"/>
</dbReference>
<evidence type="ECO:0000256" key="3">
    <source>
        <dbReference type="ARBA" id="ARBA00023163"/>
    </source>
</evidence>
<name>A0AAU8IKG8_9ACTN</name>
<reference evidence="5" key="1">
    <citation type="submission" date="2024-06" db="EMBL/GenBank/DDBJ databases">
        <title>Streptomyces sp. strain HUAS MG91 genome sequences.</title>
        <authorList>
            <person name="Mo P."/>
        </authorList>
    </citation>
    <scope>NUCLEOTIDE SEQUENCE</scope>
    <source>
        <strain evidence="5">HUAS MG91</strain>
    </source>
</reference>
<dbReference type="PROSITE" id="PS50949">
    <property type="entry name" value="HTH_GNTR"/>
    <property type="match status" value="1"/>
</dbReference>
<dbReference type="EMBL" id="CP159534">
    <property type="protein sequence ID" value="XCJ68669.1"/>
    <property type="molecule type" value="Genomic_DNA"/>
</dbReference>
<dbReference type="SUPFAM" id="SSF48008">
    <property type="entry name" value="GntR ligand-binding domain-like"/>
    <property type="match status" value="1"/>
</dbReference>
<dbReference type="Gene3D" id="1.10.10.10">
    <property type="entry name" value="Winged helix-like DNA-binding domain superfamily/Winged helix DNA-binding domain"/>
    <property type="match status" value="1"/>
</dbReference>
<dbReference type="CDD" id="cd07377">
    <property type="entry name" value="WHTH_GntR"/>
    <property type="match status" value="1"/>
</dbReference>